<dbReference type="InterPro" id="IPR034746">
    <property type="entry name" value="POTRA"/>
</dbReference>
<keyword evidence="7" id="KW-0472">Membrane</keyword>
<evidence type="ECO:0000313" key="11">
    <source>
        <dbReference type="Proteomes" id="UP000682843"/>
    </source>
</evidence>
<comment type="subcellular location">
    <subcellularLocation>
        <location evidence="1">Cell outer membrane</location>
    </subcellularLocation>
</comment>
<evidence type="ECO:0000256" key="2">
    <source>
        <dbReference type="ARBA" id="ARBA00009055"/>
    </source>
</evidence>
<dbReference type="RefSeq" id="WP_211910751.1">
    <property type="nucleotide sequence ID" value="NZ_CP036498.1"/>
</dbReference>
<evidence type="ECO:0000256" key="5">
    <source>
        <dbReference type="ARBA" id="ARBA00022692"/>
    </source>
</evidence>
<keyword evidence="5" id="KW-0812">Transmembrane</keyword>
<dbReference type="InterPro" id="IPR005565">
    <property type="entry name" value="Hemolysn_activator_HlyB_C"/>
</dbReference>
<dbReference type="InterPro" id="IPR013686">
    <property type="entry name" value="Polypept-transport_assoc_ShlB"/>
</dbReference>
<dbReference type="Pfam" id="PF08479">
    <property type="entry name" value="POTRA_2"/>
    <property type="match status" value="1"/>
</dbReference>
<dbReference type="Pfam" id="PF03865">
    <property type="entry name" value="ShlB"/>
    <property type="match status" value="1"/>
</dbReference>
<keyword evidence="8" id="KW-0998">Cell outer membrane</keyword>
<keyword evidence="6" id="KW-0653">Protein transport</keyword>
<dbReference type="EMBL" id="CP036498">
    <property type="protein sequence ID" value="QUS42014.1"/>
    <property type="molecule type" value="Genomic_DNA"/>
</dbReference>
<keyword evidence="11" id="KW-1185">Reference proteome</keyword>
<evidence type="ECO:0000259" key="9">
    <source>
        <dbReference type="PROSITE" id="PS51779"/>
    </source>
</evidence>
<keyword evidence="3" id="KW-0813">Transport</keyword>
<dbReference type="PROSITE" id="PS51779">
    <property type="entry name" value="POTRA"/>
    <property type="match status" value="1"/>
</dbReference>
<name>A0ABX8AE31_9BRAD</name>
<dbReference type="InterPro" id="IPR051544">
    <property type="entry name" value="TPS_OM_transporter"/>
</dbReference>
<keyword evidence="4" id="KW-1134">Transmembrane beta strand</keyword>
<protein>
    <submittedName>
        <fullName evidence="10">ShlB/FhaC/HecB family hemolysin secretion/activation protein</fullName>
    </submittedName>
</protein>
<proteinExistence type="inferred from homology"/>
<dbReference type="Proteomes" id="UP000682843">
    <property type="component" value="Chromosome"/>
</dbReference>
<evidence type="ECO:0000256" key="6">
    <source>
        <dbReference type="ARBA" id="ARBA00022927"/>
    </source>
</evidence>
<evidence type="ECO:0000256" key="7">
    <source>
        <dbReference type="ARBA" id="ARBA00023136"/>
    </source>
</evidence>
<feature type="domain" description="POTRA" evidence="9">
    <location>
        <begin position="82"/>
        <end position="157"/>
    </location>
</feature>
<evidence type="ECO:0000256" key="3">
    <source>
        <dbReference type="ARBA" id="ARBA00022448"/>
    </source>
</evidence>
<gene>
    <name evidence="10" type="ORF">RPMA_26695</name>
</gene>
<evidence type="ECO:0000313" key="10">
    <source>
        <dbReference type="EMBL" id="QUS42014.1"/>
    </source>
</evidence>
<dbReference type="PANTHER" id="PTHR34597">
    <property type="entry name" value="SLR1661 PROTEIN"/>
    <property type="match status" value="1"/>
</dbReference>
<dbReference type="PANTHER" id="PTHR34597:SF6">
    <property type="entry name" value="BLR6126 PROTEIN"/>
    <property type="match status" value="1"/>
</dbReference>
<evidence type="ECO:0000256" key="4">
    <source>
        <dbReference type="ARBA" id="ARBA00022452"/>
    </source>
</evidence>
<dbReference type="Gene3D" id="3.10.20.310">
    <property type="entry name" value="membrane protein fhac"/>
    <property type="match status" value="1"/>
</dbReference>
<sequence>MAPFCFAAYRPIQSALAVSLVAITLIGGMDAALAQAASPGFDPLQPEKRFEAMKQGAERAGEETSLPAVSARIGAVGGGRSFKVRGISLVGNKAISTAAIEPLYRKFVGDRITEGELSELVEKISELYRANGYHLSRAIVPAQDVASGVLVIKIVEGSITELVIDGEPQGRFGVRALLSPILAETPSRQQTLERQLLLLNSLPGIRVSDTSLTEIGNTTGAFRLSVFVKSWQTYASLGIDNLGSSSVGPWQSYATGAFNSYIVAGDALTINGSTIANDPSQLGFGRIGYEAPVGVNGVRLGGSAFYSEVRPGDWRRDYGNLTRTQSAELHASAVPIQTQRQTLTVTVGSQFTEVSEGDAFGPLYRDHLRTLYLTGDYRLKDEYGGANYLTLMLRKGLDVFGASKAGDEMLSRYGGSAQAATLNLQYARYQSLANDWSVKIAGAGQFASTQLLTSQQFYLGGSSFGRGYGNAEISGDNAMAGSFELRFDGTLNVGPLRGYQIYGFAETGVVWNVGYQYTDGLSLASAGGGIRLFLAENLQADFGVGVPLSYRPFDNVNRNPRFLFSVSNAFRM</sequence>
<dbReference type="Gene3D" id="2.40.160.50">
    <property type="entry name" value="membrane protein fhac: a member of the omp85/tpsb transporter family"/>
    <property type="match status" value="1"/>
</dbReference>
<comment type="similarity">
    <text evidence="2">Belongs to the TPS (TC 1.B.20) family.</text>
</comment>
<organism evidence="10 11">
    <name type="scientific">Tardiphaga alba</name>
    <dbReference type="NCBI Taxonomy" id="340268"/>
    <lineage>
        <taxon>Bacteria</taxon>
        <taxon>Pseudomonadati</taxon>
        <taxon>Pseudomonadota</taxon>
        <taxon>Alphaproteobacteria</taxon>
        <taxon>Hyphomicrobiales</taxon>
        <taxon>Nitrobacteraceae</taxon>
        <taxon>Tardiphaga</taxon>
    </lineage>
</organism>
<evidence type="ECO:0000256" key="1">
    <source>
        <dbReference type="ARBA" id="ARBA00004442"/>
    </source>
</evidence>
<reference evidence="10 11" key="1">
    <citation type="submission" date="2019-02" db="EMBL/GenBank/DDBJ databases">
        <title>Emended description of the genus Rhodopseudomonas and description of Rhodopseudomonas albus sp. nov., a non-phototrophic, heavy-metal-tolerant bacterium isolated from garden soil.</title>
        <authorList>
            <person name="Bao Z."/>
            <person name="Cao W.W."/>
            <person name="Sato Y."/>
            <person name="Nishizawa T."/>
            <person name="Zhao J."/>
            <person name="Guo Y."/>
            <person name="Ohta H."/>
        </authorList>
    </citation>
    <scope>NUCLEOTIDE SEQUENCE [LARGE SCALE GENOMIC DNA]</scope>
    <source>
        <strain evidence="10 11">SK50-23</strain>
    </source>
</reference>
<evidence type="ECO:0000256" key="8">
    <source>
        <dbReference type="ARBA" id="ARBA00023237"/>
    </source>
</evidence>
<accession>A0ABX8AE31</accession>